<reference evidence="2 3" key="1">
    <citation type="submission" date="2018-08" db="EMBL/GenBank/DDBJ databases">
        <title>A genome reference for cultivated species of the human gut microbiota.</title>
        <authorList>
            <person name="Zou Y."/>
            <person name="Xue W."/>
            <person name="Luo G."/>
        </authorList>
    </citation>
    <scope>NUCLEOTIDE SEQUENCE [LARGE SCALE GENOMIC DNA]</scope>
    <source>
        <strain evidence="2 3">AF26-4BH</strain>
    </source>
</reference>
<keyword evidence="1" id="KW-0472">Membrane</keyword>
<accession>A0A3E3J2I5</accession>
<dbReference type="EMBL" id="QVLU01000003">
    <property type="protein sequence ID" value="RGE73567.1"/>
    <property type="molecule type" value="Genomic_DNA"/>
</dbReference>
<feature type="transmembrane region" description="Helical" evidence="1">
    <location>
        <begin position="92"/>
        <end position="109"/>
    </location>
</feature>
<dbReference type="Proteomes" id="UP000261166">
    <property type="component" value="Unassembled WGS sequence"/>
</dbReference>
<comment type="caution">
    <text evidence="2">The sequence shown here is derived from an EMBL/GenBank/DDBJ whole genome shotgun (WGS) entry which is preliminary data.</text>
</comment>
<evidence type="ECO:0000313" key="2">
    <source>
        <dbReference type="EMBL" id="RGE73567.1"/>
    </source>
</evidence>
<evidence type="ECO:0000313" key="3">
    <source>
        <dbReference type="Proteomes" id="UP000261166"/>
    </source>
</evidence>
<feature type="transmembrane region" description="Helical" evidence="1">
    <location>
        <begin position="193"/>
        <end position="212"/>
    </location>
</feature>
<dbReference type="AlphaFoldDB" id="A0A3E3J2I5"/>
<name>A0A3E3J2I5_9FIRM</name>
<evidence type="ECO:0008006" key="4">
    <source>
        <dbReference type="Google" id="ProtNLM"/>
    </source>
</evidence>
<feature type="transmembrane region" description="Helical" evidence="1">
    <location>
        <begin position="170"/>
        <end position="187"/>
    </location>
</feature>
<protein>
    <recommendedName>
        <fullName evidence="4">CPBP family intramembrane metalloprotease</fullName>
    </recommendedName>
</protein>
<gene>
    <name evidence="2" type="ORF">DWY69_05165</name>
</gene>
<feature type="transmembrane region" description="Helical" evidence="1">
    <location>
        <begin position="15"/>
        <end position="33"/>
    </location>
</feature>
<proteinExistence type="predicted"/>
<dbReference type="OrthoDB" id="48176at2"/>
<organism evidence="2 3">
    <name type="scientific">Eisenbergiella massiliensis</name>
    <dbReference type="NCBI Taxonomy" id="1720294"/>
    <lineage>
        <taxon>Bacteria</taxon>
        <taxon>Bacillati</taxon>
        <taxon>Bacillota</taxon>
        <taxon>Clostridia</taxon>
        <taxon>Lachnospirales</taxon>
        <taxon>Lachnospiraceae</taxon>
        <taxon>Eisenbergiella</taxon>
    </lineage>
</organism>
<sequence length="233" mass="25856">MAKKQLSAEQKKLDVDLWIVTIVTLGVFLLFAVMREQLMGFVKDSDISIIPRLLLNAGVQFGIAGLGITIVCILRKEKFTAFGLTRKNAGKAAVGTFLCFIPSICYIFASGQFDGYRPFSILVTNDVLAAGFPVSVLGMALIVIVWGFFEGFNYAVICEIIDRRYPSENQWLDYGAITCGIICLLFHPLSFSFWGIIELITTFIAIYGMLIVKKKTGNAWGCVLAFCFIWNAL</sequence>
<feature type="transmembrane region" description="Helical" evidence="1">
    <location>
        <begin position="53"/>
        <end position="72"/>
    </location>
</feature>
<dbReference type="RefSeq" id="WP_021638062.1">
    <property type="nucleotide sequence ID" value="NZ_JBKVAZ010000004.1"/>
</dbReference>
<evidence type="ECO:0000256" key="1">
    <source>
        <dbReference type="SAM" id="Phobius"/>
    </source>
</evidence>
<feature type="transmembrane region" description="Helical" evidence="1">
    <location>
        <begin position="129"/>
        <end position="149"/>
    </location>
</feature>
<keyword evidence="1" id="KW-1133">Transmembrane helix</keyword>
<keyword evidence="1" id="KW-0812">Transmembrane</keyword>